<keyword evidence="1" id="KW-1133">Transmembrane helix</keyword>
<dbReference type="AlphaFoldDB" id="A0A1W2BRN3"/>
<evidence type="ECO:0000313" key="3">
    <source>
        <dbReference type="Proteomes" id="UP000192656"/>
    </source>
</evidence>
<name>A0A1W2BRN3_9HYPH</name>
<feature type="transmembrane region" description="Helical" evidence="1">
    <location>
        <begin position="29"/>
        <end position="53"/>
    </location>
</feature>
<organism evidence="2 3">
    <name type="scientific">Fulvimarina manganoxydans</name>
    <dbReference type="NCBI Taxonomy" id="937218"/>
    <lineage>
        <taxon>Bacteria</taxon>
        <taxon>Pseudomonadati</taxon>
        <taxon>Pseudomonadota</taxon>
        <taxon>Alphaproteobacteria</taxon>
        <taxon>Hyphomicrobiales</taxon>
        <taxon>Aurantimonadaceae</taxon>
        <taxon>Fulvimarina</taxon>
    </lineage>
</organism>
<accession>A0A1W2BRN3</accession>
<sequence length="138" mass="14620">MIPDPETLMADLRPARLPQGFDAFSGDGILAILALALLGGVCLALLVMAVTRLRPSLAATARKSLDAARGLDPSERLLAQARLAGELAKAVNRRRNAERAKRLAAIGERLSAELYRPKPSLDPNEMDGEILAAIGGRG</sequence>
<gene>
    <name evidence="2" type="ORF">SAMN06297251_10765</name>
</gene>
<dbReference type="Proteomes" id="UP000192656">
    <property type="component" value="Unassembled WGS sequence"/>
</dbReference>
<evidence type="ECO:0000256" key="1">
    <source>
        <dbReference type="SAM" id="Phobius"/>
    </source>
</evidence>
<reference evidence="2 3" key="1">
    <citation type="submission" date="2017-04" db="EMBL/GenBank/DDBJ databases">
        <authorList>
            <person name="Afonso C.L."/>
            <person name="Miller P.J."/>
            <person name="Scott M.A."/>
            <person name="Spackman E."/>
            <person name="Goraichik I."/>
            <person name="Dimitrov K.M."/>
            <person name="Suarez D.L."/>
            <person name="Swayne D.E."/>
        </authorList>
    </citation>
    <scope>NUCLEOTIDE SEQUENCE [LARGE SCALE GENOMIC DNA]</scope>
    <source>
        <strain evidence="2 3">CGMCC 1.10972</strain>
    </source>
</reference>
<dbReference type="STRING" id="937218.SAMN06297251_10765"/>
<keyword evidence="3" id="KW-1185">Reference proteome</keyword>
<keyword evidence="1" id="KW-0812">Transmembrane</keyword>
<evidence type="ECO:0000313" key="2">
    <source>
        <dbReference type="EMBL" id="SMC75218.1"/>
    </source>
</evidence>
<proteinExistence type="predicted"/>
<keyword evidence="1" id="KW-0472">Membrane</keyword>
<protein>
    <submittedName>
        <fullName evidence="2">Uncharacterized protein</fullName>
    </submittedName>
</protein>
<dbReference type="EMBL" id="FWXR01000007">
    <property type="protein sequence ID" value="SMC75218.1"/>
    <property type="molecule type" value="Genomic_DNA"/>
</dbReference>